<dbReference type="AlphaFoldDB" id="A0A2Y9BHF2"/>
<keyword evidence="3" id="KW-1185">Reference proteome</keyword>
<evidence type="ECO:0000256" key="1">
    <source>
        <dbReference type="SAM" id="Coils"/>
    </source>
</evidence>
<accession>A0A2Y9BHF2</accession>
<gene>
    <name evidence="2" type="ORF">A8806_110170</name>
</gene>
<evidence type="ECO:0000313" key="3">
    <source>
        <dbReference type="Proteomes" id="UP000245845"/>
    </source>
</evidence>
<comment type="caution">
    <text evidence="2">The sequence shown here is derived from an EMBL/GenBank/DDBJ whole genome shotgun (WGS) entry which is preliminary data.</text>
</comment>
<feature type="coiled-coil region" evidence="1">
    <location>
        <begin position="43"/>
        <end position="74"/>
    </location>
</feature>
<evidence type="ECO:0000313" key="2">
    <source>
        <dbReference type="EMBL" id="PWJ27995.1"/>
    </source>
</evidence>
<evidence type="ECO:0008006" key="4">
    <source>
        <dbReference type="Google" id="ProtNLM"/>
    </source>
</evidence>
<protein>
    <recommendedName>
        <fullName evidence="4">Concanavalin A-like lectin/glucanase superfamily protein</fullName>
    </recommendedName>
</protein>
<reference evidence="2 3" key="1">
    <citation type="submission" date="2018-05" db="EMBL/GenBank/DDBJ databases">
        <title>The Hungate 1000. A catalogue of reference genomes from the rumen microbiome.</title>
        <authorList>
            <person name="Kelly W."/>
        </authorList>
    </citation>
    <scope>NUCLEOTIDE SEQUENCE [LARGE SCALE GENOMIC DNA]</scope>
    <source>
        <strain evidence="2 3">NLAE-zl-C242</strain>
    </source>
</reference>
<dbReference type="OrthoDB" id="2063173at2"/>
<dbReference type="Proteomes" id="UP000245845">
    <property type="component" value="Unassembled WGS sequence"/>
</dbReference>
<dbReference type="RefSeq" id="WP_109732347.1">
    <property type="nucleotide sequence ID" value="NZ_QGDL01000010.1"/>
</dbReference>
<name>A0A2Y9BHF2_9FIRM</name>
<dbReference type="EMBL" id="QGDL01000010">
    <property type="protein sequence ID" value="PWJ27995.1"/>
    <property type="molecule type" value="Genomic_DNA"/>
</dbReference>
<organism evidence="2 3">
    <name type="scientific">Faecalicatena orotica</name>
    <dbReference type="NCBI Taxonomy" id="1544"/>
    <lineage>
        <taxon>Bacteria</taxon>
        <taxon>Bacillati</taxon>
        <taxon>Bacillota</taxon>
        <taxon>Clostridia</taxon>
        <taxon>Lachnospirales</taxon>
        <taxon>Lachnospiraceae</taxon>
        <taxon>Faecalicatena</taxon>
    </lineage>
</organism>
<keyword evidence="1" id="KW-0175">Coiled coil</keyword>
<sequence length="1003" mass="110084">MPIRCRRGLKEEFIPSKLSPGEFAVATDTGNAWYCYSGGKVMLIATSEDVEKLRQEAENAKEDTQLLLDNMQENIDKNMSVLRSEINLTKQDIIKMRDEVLVQMDNKLASIEGDIIDTQNTIRTLVDSQTGLQLLLDGKIDDAYVEDGYLYMTSNNEVVVGPLGPFSGGGGGGGGTGNNAVLTVSNTSGWLSKSVASGAACEISVTWSSLEDDLPTGNGTLKVTINGLVKTTQDIAQGKVTVDIGKYLSTGANMVKVNVADVYGNSRTINYSVSVVEVSVSSTFDAGVPCTGAITYTYTPTGNVSKTMHFIVDGREIGTAEISASGRQQSYLIPAQTHGSHSLLVYFTAVVDGVEIKSNELYYELICTVAGEDAPIITSTYRGGTAEQYASIVIPYMVYNPVSMTAAITLSANGRQVASLTVDRTQQIWTYRADSTGELSLEIACGETRKTIAVTVTESSMDIGAETQDLVLYLSSYGRSNNEANPGTWAYWDLQAVFTGFNYSSDGWQLDKDNNTVLRVAGDARLTIPYKAFAQDFRTGGKTIELEFATRDVMDYDAVIMSCMSGGRGFELTAQRALLKSEQSEISTQYKEDEHVRIAFAVEKRAENRLVYCYINGIMSGTVQYPTDDDFAQAVPVDISVGSNDCTIDLYNIRIYDNDLTRYQLLNNWIADTQNVDIMLDRYTHNNVFDDYGQIVISQLPKNLPYLVLEGPELPQYKGDKKMISGYYTDPANPAKDFTFTGAQINVQGTSSQYYARKNYKVDFKGGFIDSTGESIIGYKIREDAIPTSTFTFKADVASSEGANNVELVRLYNDANPYKTPPQTANSAIRQGIDGFPIVIFWHNGDSTTFLGKYNFNNDKGTPEVYGFGDGDESWEMLNNTSSRVLFKSADFSGDAWLNDFEGRYPDGNTDPVQLSALSEWLVSTDQEKATGAALASPVTYGGVEYTKDTADYRLAKFKAELPDHIELQSAVFYYLFTELFLMVDSRAKNMFPTIFSGGDNNG</sequence>
<proteinExistence type="predicted"/>